<dbReference type="AlphaFoldDB" id="A0AAW4W6K6"/>
<sequence>MYIIFDLGLIGVVILVLTVLGITTVGALGAWIAENFEIVLAIILLASVIRTLVFAKESKLGLGKIFLCSLCDCARILPMIYFLWIFFSGFTGLSNKSVLGFLFGVVNNILGFALFCLPELGIITLVEQSCLNMLEDKNMNMLLYVLVSVIGIGLQMLLFWIIMKIF</sequence>
<evidence type="ECO:0000313" key="3">
    <source>
        <dbReference type="Proteomes" id="UP001198612"/>
    </source>
</evidence>
<dbReference type="Proteomes" id="UP001198612">
    <property type="component" value="Unassembled WGS sequence"/>
</dbReference>
<feature type="transmembrane region" description="Helical" evidence="1">
    <location>
        <begin position="7"/>
        <end position="32"/>
    </location>
</feature>
<feature type="transmembrane region" description="Helical" evidence="1">
    <location>
        <begin position="67"/>
        <end position="87"/>
    </location>
</feature>
<keyword evidence="1" id="KW-1133">Transmembrane helix</keyword>
<keyword evidence="1" id="KW-0472">Membrane</keyword>
<accession>A0AAW4W6K6</accession>
<name>A0AAW4W6K6_9FIRM</name>
<feature type="transmembrane region" description="Helical" evidence="1">
    <location>
        <begin position="141"/>
        <end position="163"/>
    </location>
</feature>
<dbReference type="EMBL" id="JAJEQQ010000009">
    <property type="protein sequence ID" value="MCC2227623.1"/>
    <property type="molecule type" value="Genomic_DNA"/>
</dbReference>
<comment type="caution">
    <text evidence="2">The sequence shown here is derived from an EMBL/GenBank/DDBJ whole genome shotgun (WGS) entry which is preliminary data.</text>
</comment>
<evidence type="ECO:0000313" key="2">
    <source>
        <dbReference type="EMBL" id="MCC2227623.1"/>
    </source>
</evidence>
<feature type="transmembrane region" description="Helical" evidence="1">
    <location>
        <begin position="99"/>
        <end position="120"/>
    </location>
</feature>
<dbReference type="RefSeq" id="WP_021652153.1">
    <property type="nucleotide sequence ID" value="NZ_JAJEQQ010000009.1"/>
</dbReference>
<keyword evidence="3" id="KW-1185">Reference proteome</keyword>
<evidence type="ECO:0008006" key="4">
    <source>
        <dbReference type="Google" id="ProtNLM"/>
    </source>
</evidence>
<proteinExistence type="predicted"/>
<keyword evidence="1" id="KW-0812">Transmembrane</keyword>
<protein>
    <recommendedName>
        <fullName evidence="4">Permease</fullName>
    </recommendedName>
</protein>
<evidence type="ECO:0000256" key="1">
    <source>
        <dbReference type="SAM" id="Phobius"/>
    </source>
</evidence>
<feature type="transmembrane region" description="Helical" evidence="1">
    <location>
        <begin position="38"/>
        <end position="55"/>
    </location>
</feature>
<reference evidence="2 3" key="1">
    <citation type="submission" date="2021-10" db="EMBL/GenBank/DDBJ databases">
        <title>Anaerobic single-cell dispensing facilitates the cultivation of human gut bacteria.</title>
        <authorList>
            <person name="Afrizal A."/>
        </authorList>
    </citation>
    <scope>NUCLEOTIDE SEQUENCE [LARGE SCALE GENOMIC DNA]</scope>
    <source>
        <strain evidence="2 3">CLA-AA-H217</strain>
    </source>
</reference>
<gene>
    <name evidence="2" type="ORF">LKD40_07400</name>
</gene>
<organism evidence="2 3">
    <name type="scientific">Blautia fusiformis</name>
    <dbReference type="NCBI Taxonomy" id="2881264"/>
    <lineage>
        <taxon>Bacteria</taxon>
        <taxon>Bacillati</taxon>
        <taxon>Bacillota</taxon>
        <taxon>Clostridia</taxon>
        <taxon>Lachnospirales</taxon>
        <taxon>Lachnospiraceae</taxon>
        <taxon>Blautia</taxon>
    </lineage>
</organism>